<sequence length="82" mass="8813">MIVKATAPIYAERAAKLVELTGSFTESIYIKKGDRTADGKSFLGIIALSIYPDDSIEIICDPPSTQLKEKILSSGLFASCNS</sequence>
<dbReference type="Gene3D" id="3.30.1340.10">
    <property type="entry name" value="HPr-like"/>
    <property type="match status" value="1"/>
</dbReference>
<dbReference type="Pfam" id="PF00381">
    <property type="entry name" value="PTS-HPr"/>
    <property type="match status" value="1"/>
</dbReference>
<dbReference type="AlphaFoldDB" id="A0A165NJT3"/>
<dbReference type="InterPro" id="IPR035895">
    <property type="entry name" value="HPr-like_sf"/>
</dbReference>
<protein>
    <recommendedName>
        <fullName evidence="1">HPr domain-containing protein</fullName>
    </recommendedName>
</protein>
<dbReference type="RefSeq" id="WP_066242093.1">
    <property type="nucleotide sequence ID" value="NZ_LRFC01000023.1"/>
</dbReference>
<name>A0A165NJT3_9BACL</name>
<organism evidence="2 3">
    <name type="scientific">Fictibacillus phosphorivorans</name>
    <dbReference type="NCBI Taxonomy" id="1221500"/>
    <lineage>
        <taxon>Bacteria</taxon>
        <taxon>Bacillati</taxon>
        <taxon>Bacillota</taxon>
        <taxon>Bacilli</taxon>
        <taxon>Bacillales</taxon>
        <taxon>Fictibacillaceae</taxon>
        <taxon>Fictibacillus</taxon>
    </lineage>
</organism>
<gene>
    <name evidence="2" type="ORF">AWM68_08165</name>
</gene>
<dbReference type="EMBL" id="LRFC01000023">
    <property type="protein sequence ID" value="KZE66330.1"/>
    <property type="molecule type" value="Genomic_DNA"/>
</dbReference>
<dbReference type="Proteomes" id="UP000076567">
    <property type="component" value="Unassembled WGS sequence"/>
</dbReference>
<proteinExistence type="predicted"/>
<evidence type="ECO:0000313" key="2">
    <source>
        <dbReference type="EMBL" id="KZE66330.1"/>
    </source>
</evidence>
<evidence type="ECO:0000313" key="3">
    <source>
        <dbReference type="Proteomes" id="UP000076567"/>
    </source>
</evidence>
<comment type="caution">
    <text evidence="2">The sequence shown here is derived from an EMBL/GenBank/DDBJ whole genome shotgun (WGS) entry which is preliminary data.</text>
</comment>
<evidence type="ECO:0000259" key="1">
    <source>
        <dbReference type="Pfam" id="PF00381"/>
    </source>
</evidence>
<reference evidence="3" key="1">
    <citation type="submission" date="2016-01" db="EMBL/GenBank/DDBJ databases">
        <title>Draft genome of Chromobacterium sp. F49.</title>
        <authorList>
            <person name="Hong K.W."/>
        </authorList>
    </citation>
    <scope>NUCLEOTIDE SEQUENCE [LARGE SCALE GENOMIC DNA]</scope>
    <source>
        <strain evidence="3">P7IIIA</strain>
    </source>
</reference>
<dbReference type="SUPFAM" id="SSF55594">
    <property type="entry name" value="HPr-like"/>
    <property type="match status" value="1"/>
</dbReference>
<dbReference type="InterPro" id="IPR000032">
    <property type="entry name" value="HPr-like"/>
</dbReference>
<keyword evidence="3" id="KW-1185">Reference proteome</keyword>
<accession>A0A165NJT3</accession>
<feature type="domain" description="HPr" evidence="1">
    <location>
        <begin position="4"/>
        <end position="64"/>
    </location>
</feature>